<evidence type="ECO:0000259" key="2">
    <source>
        <dbReference type="PROSITE" id="PS50850"/>
    </source>
</evidence>
<feature type="transmembrane region" description="Helical" evidence="1">
    <location>
        <begin position="291"/>
        <end position="309"/>
    </location>
</feature>
<dbReference type="AlphaFoldDB" id="A0ABD5PGS5"/>
<keyword evidence="1" id="KW-1133">Transmembrane helix</keyword>
<dbReference type="InterPro" id="IPR036259">
    <property type="entry name" value="MFS_trans_sf"/>
</dbReference>
<feature type="transmembrane region" description="Helical" evidence="1">
    <location>
        <begin position="321"/>
        <end position="344"/>
    </location>
</feature>
<dbReference type="RefSeq" id="WP_267623320.1">
    <property type="nucleotide sequence ID" value="NZ_JAODIW010000008.1"/>
</dbReference>
<evidence type="ECO:0000313" key="3">
    <source>
        <dbReference type="EMBL" id="MFC4359983.1"/>
    </source>
</evidence>
<feature type="domain" description="Major facilitator superfamily (MFS) profile" evidence="2">
    <location>
        <begin position="1"/>
        <end position="437"/>
    </location>
</feature>
<dbReference type="SUPFAM" id="SSF103473">
    <property type="entry name" value="MFS general substrate transporter"/>
    <property type="match status" value="1"/>
</dbReference>
<evidence type="ECO:0000313" key="4">
    <source>
        <dbReference type="Proteomes" id="UP001595921"/>
    </source>
</evidence>
<gene>
    <name evidence="3" type="ORF">ACFO0N_18705</name>
</gene>
<feature type="transmembrane region" description="Helical" evidence="1">
    <location>
        <begin position="414"/>
        <end position="433"/>
    </location>
</feature>
<keyword evidence="1" id="KW-0812">Transmembrane</keyword>
<dbReference type="PANTHER" id="PTHR23518:SF2">
    <property type="entry name" value="MAJOR FACILITATOR SUPERFAMILY TRANSPORTER"/>
    <property type="match status" value="1"/>
</dbReference>
<protein>
    <submittedName>
        <fullName evidence="3">MFS transporter</fullName>
    </submittedName>
</protein>
<reference evidence="3 4" key="1">
    <citation type="journal article" date="2019" name="Int. J. Syst. Evol. Microbiol.">
        <title>The Global Catalogue of Microorganisms (GCM) 10K type strain sequencing project: providing services to taxonomists for standard genome sequencing and annotation.</title>
        <authorList>
            <consortium name="The Broad Institute Genomics Platform"/>
            <consortium name="The Broad Institute Genome Sequencing Center for Infectious Disease"/>
            <person name="Wu L."/>
            <person name="Ma J."/>
        </authorList>
    </citation>
    <scope>NUCLEOTIDE SEQUENCE [LARGE SCALE GENOMIC DNA]</scope>
    <source>
        <strain evidence="3 4">CGMCC 1.12553</strain>
    </source>
</reference>
<dbReference type="Gene3D" id="1.20.1250.20">
    <property type="entry name" value="MFS general substrate transporter like domains"/>
    <property type="match status" value="1"/>
</dbReference>
<feature type="transmembrane region" description="Helical" evidence="1">
    <location>
        <begin position="68"/>
        <end position="87"/>
    </location>
</feature>
<dbReference type="InterPro" id="IPR011701">
    <property type="entry name" value="MFS"/>
</dbReference>
<organism evidence="3 4">
    <name type="scientific">Halobium salinum</name>
    <dbReference type="NCBI Taxonomy" id="1364940"/>
    <lineage>
        <taxon>Archaea</taxon>
        <taxon>Methanobacteriati</taxon>
        <taxon>Methanobacteriota</taxon>
        <taxon>Stenosarchaea group</taxon>
        <taxon>Halobacteria</taxon>
        <taxon>Halobacteriales</taxon>
        <taxon>Haloferacaceae</taxon>
        <taxon>Halobium</taxon>
    </lineage>
</organism>
<dbReference type="PROSITE" id="PS50850">
    <property type="entry name" value="MFS"/>
    <property type="match status" value="1"/>
</dbReference>
<accession>A0ABD5PGS5</accession>
<feature type="transmembrane region" description="Helical" evidence="1">
    <location>
        <begin position="136"/>
        <end position="158"/>
    </location>
</feature>
<feature type="transmembrane region" description="Helical" evidence="1">
    <location>
        <begin position="387"/>
        <end position="408"/>
    </location>
</feature>
<evidence type="ECO:0000256" key="1">
    <source>
        <dbReference type="SAM" id="Phobius"/>
    </source>
</evidence>
<feature type="transmembrane region" description="Helical" evidence="1">
    <location>
        <begin position="259"/>
        <end position="279"/>
    </location>
</feature>
<dbReference type="Proteomes" id="UP001595921">
    <property type="component" value="Unassembled WGS sequence"/>
</dbReference>
<proteinExistence type="predicted"/>
<dbReference type="PANTHER" id="PTHR23518">
    <property type="entry name" value="C-METHYLTRANSFERASE"/>
    <property type="match status" value="1"/>
</dbReference>
<sequence length="453" mass="45970">MKDRWLVGWGLGYAAVGAASLLLPLYALSLGAGPLLVGLMASTAAFAGVPGAILWGKLAAATHRRRPLVLVALGATAGVLAVVPAIASPWPLLVANAALWFVVSAAAPVLNLVVVEGVPSDGWDRQFARLNSYQGYGWLGGLLAGAVWNALAPGVFGAAAAQRLFFYLIAAAAAAGLVVVRARYPPSPTTDPERFARVSRELHRRPWGAGRYVRTIPFGPGRVYWALRSLRSSRPRDGSADRPPLAAVRERLAGPLGRYLLAATLFFVGFSAFFGPLPAYLADAGYATGEVFALFVLSSAGSAVAYGVAGDLASRRDPRWLQTAALVVRTAAFPLVAVVGAMGLGTAGLVGVGALFAVVGVTWAVIAVTGTGLVSRLAPADTRGEALGAYTAVGGVGGGVGSALGGVAAEGVGYLGAFVAAALLVLAAAGLVASDSRAENAAPSQCEGTETAD</sequence>
<feature type="transmembrane region" description="Helical" evidence="1">
    <location>
        <begin position="7"/>
        <end position="29"/>
    </location>
</feature>
<name>A0ABD5PGS5_9EURY</name>
<feature type="transmembrane region" description="Helical" evidence="1">
    <location>
        <begin position="164"/>
        <end position="184"/>
    </location>
</feature>
<comment type="caution">
    <text evidence="3">The sequence shown here is derived from an EMBL/GenBank/DDBJ whole genome shotgun (WGS) entry which is preliminary data.</text>
</comment>
<feature type="transmembrane region" description="Helical" evidence="1">
    <location>
        <begin position="93"/>
        <end position="115"/>
    </location>
</feature>
<feature type="transmembrane region" description="Helical" evidence="1">
    <location>
        <begin position="350"/>
        <end position="375"/>
    </location>
</feature>
<feature type="transmembrane region" description="Helical" evidence="1">
    <location>
        <begin position="35"/>
        <end position="56"/>
    </location>
</feature>
<dbReference type="InterPro" id="IPR020846">
    <property type="entry name" value="MFS_dom"/>
</dbReference>
<keyword evidence="1" id="KW-0472">Membrane</keyword>
<dbReference type="Pfam" id="PF07690">
    <property type="entry name" value="MFS_1"/>
    <property type="match status" value="1"/>
</dbReference>
<dbReference type="EMBL" id="JBHSDS010000010">
    <property type="protein sequence ID" value="MFC4359983.1"/>
    <property type="molecule type" value="Genomic_DNA"/>
</dbReference>
<keyword evidence="4" id="KW-1185">Reference proteome</keyword>